<keyword evidence="2" id="KW-1185">Reference proteome</keyword>
<sequence>MKKIILLIIMIIAVNSYGQTEKRIDSLSYAHMKIAVPENCQAKSEYELLDCDGITIQWIYLTAEMLKSVPSQFITQFSEQESIKKRTEFQLESYGSELNGYKFKMKNSNGISYRLIVYGTVNNQSLLINIGTDNDIKKTSDLSEFLQKLISVK</sequence>
<evidence type="ECO:0000313" key="1">
    <source>
        <dbReference type="EMBL" id="TYC07436.1"/>
    </source>
</evidence>
<dbReference type="Proteomes" id="UP000323621">
    <property type="component" value="Unassembled WGS sequence"/>
</dbReference>
<proteinExistence type="predicted"/>
<organism evidence="1 2">
    <name type="scientific">Bizionia gelidisalsuginis</name>
    <dbReference type="NCBI Taxonomy" id="291188"/>
    <lineage>
        <taxon>Bacteria</taxon>
        <taxon>Pseudomonadati</taxon>
        <taxon>Bacteroidota</taxon>
        <taxon>Flavobacteriia</taxon>
        <taxon>Flavobacteriales</taxon>
        <taxon>Flavobacteriaceae</taxon>
        <taxon>Bizionia</taxon>
    </lineage>
</organism>
<evidence type="ECO:0000313" key="2">
    <source>
        <dbReference type="Proteomes" id="UP000323621"/>
    </source>
</evidence>
<comment type="caution">
    <text evidence="1">The sequence shown here is derived from an EMBL/GenBank/DDBJ whole genome shotgun (WGS) entry which is preliminary data.</text>
</comment>
<dbReference type="RefSeq" id="WP_148381704.1">
    <property type="nucleotide sequence ID" value="NZ_VSKN01000069.1"/>
</dbReference>
<name>A0ABY3M6R8_9FLAO</name>
<dbReference type="EMBL" id="VSKN01000069">
    <property type="protein sequence ID" value="TYC07436.1"/>
    <property type="molecule type" value="Genomic_DNA"/>
</dbReference>
<evidence type="ECO:0008006" key="3">
    <source>
        <dbReference type="Google" id="ProtNLM"/>
    </source>
</evidence>
<gene>
    <name evidence="1" type="ORF">ES677_15065</name>
</gene>
<accession>A0ABY3M6R8</accession>
<reference evidence="1 2" key="1">
    <citation type="submission" date="2019-08" db="EMBL/GenBank/DDBJ databases">
        <title>Genomes of Antarctic Bizionia species.</title>
        <authorList>
            <person name="Bowman J.P."/>
        </authorList>
    </citation>
    <scope>NUCLEOTIDE SEQUENCE [LARGE SCALE GENOMIC DNA]</scope>
    <source>
        <strain evidence="1 2">IC164</strain>
    </source>
</reference>
<protein>
    <recommendedName>
        <fullName evidence="3">DUF1795 domain-containing protein</fullName>
    </recommendedName>
</protein>